<comment type="caution">
    <text evidence="1">The sequence shown here is derived from an EMBL/GenBank/DDBJ whole genome shotgun (WGS) entry which is preliminary data.</text>
</comment>
<keyword evidence="2" id="KW-1185">Reference proteome</keyword>
<feature type="non-terminal residue" evidence="1">
    <location>
        <position position="112"/>
    </location>
</feature>
<accession>A0ABR0M2L0</accession>
<evidence type="ECO:0000313" key="1">
    <source>
        <dbReference type="EMBL" id="KAK5277488.1"/>
    </source>
</evidence>
<name>A0ABR0M2L0_9PEZI</name>
<feature type="non-terminal residue" evidence="1">
    <location>
        <position position="1"/>
    </location>
</feature>
<proteinExistence type="predicted"/>
<protein>
    <submittedName>
        <fullName evidence="1">Uncharacterized protein</fullName>
    </submittedName>
</protein>
<evidence type="ECO:0000313" key="2">
    <source>
        <dbReference type="Proteomes" id="UP001357485"/>
    </source>
</evidence>
<sequence length="112" mass="11690">CLRDPALLRPRALPPPVRIPHHPPLHPVGTRCPALALSVHLHVALRLLRLLPLSAHGQRVGLRADPRVLQLPGYPTRLGSRWAGGGGGYWGGWFGEGGGGRGAGAGGEGGDE</sequence>
<dbReference type="Proteomes" id="UP001357485">
    <property type="component" value="Unassembled WGS sequence"/>
</dbReference>
<organism evidence="1 2">
    <name type="scientific">Cryomyces antarcticus</name>
    <dbReference type="NCBI Taxonomy" id="329879"/>
    <lineage>
        <taxon>Eukaryota</taxon>
        <taxon>Fungi</taxon>
        <taxon>Dikarya</taxon>
        <taxon>Ascomycota</taxon>
        <taxon>Pezizomycotina</taxon>
        <taxon>Dothideomycetes</taxon>
        <taxon>Dothideomycetes incertae sedis</taxon>
        <taxon>Cryomyces</taxon>
    </lineage>
</organism>
<dbReference type="EMBL" id="JAVRRA010002602">
    <property type="protein sequence ID" value="KAK5277488.1"/>
    <property type="molecule type" value="Genomic_DNA"/>
</dbReference>
<reference evidence="1 2" key="1">
    <citation type="submission" date="2023-08" db="EMBL/GenBank/DDBJ databases">
        <title>Black Yeasts Isolated from many extreme environments.</title>
        <authorList>
            <person name="Coleine C."/>
            <person name="Stajich J.E."/>
            <person name="Selbmann L."/>
        </authorList>
    </citation>
    <scope>NUCLEOTIDE SEQUENCE [LARGE SCALE GENOMIC DNA]</scope>
    <source>
        <strain evidence="1 2">CCFEE 536</strain>
    </source>
</reference>
<gene>
    <name evidence="1" type="ORF">LTR16_009721</name>
</gene>